<comment type="caution">
    <text evidence="2">The sequence shown here is derived from an EMBL/GenBank/DDBJ whole genome shotgun (WGS) entry which is preliminary data.</text>
</comment>
<sequence>MKRRTLLGLAAALGSGAGLVHAAQGRQLRVVTTHLPPLVIENDDKNPGVLRELVDELCKRTLTSLKLEFVPWKRALFLATSMPATAIFPLTRLAEREAKFRWLAPLYEEHYMFLAARNGRFDVQHPEEMKARHIALLRGAAQAAILQDLGYRNIVEANSIEEIHRYLLKGMADAAFGERNIIQSSLQSRSAQTDFQVSAPVRTTTAWLAGSLDFDDATVQLFQRAKAAMDADGTSRRLLAKYNLL</sequence>
<dbReference type="EMBL" id="WHUG01000001">
    <property type="protein sequence ID" value="MQA36899.1"/>
    <property type="molecule type" value="Genomic_DNA"/>
</dbReference>
<accession>A0A6A7MW87</accession>
<reference evidence="2 3" key="1">
    <citation type="submission" date="2019-10" db="EMBL/GenBank/DDBJ databases">
        <title>Two novel species isolated from a subtropical stream in China.</title>
        <authorList>
            <person name="Lu H."/>
        </authorList>
    </citation>
    <scope>NUCLEOTIDE SEQUENCE [LARGE SCALE GENOMIC DNA]</scope>
    <source>
        <strain evidence="2 3">FT29W</strain>
    </source>
</reference>
<protein>
    <submittedName>
        <fullName evidence="2">Transporter substrate-binding domain-containing protein</fullName>
    </submittedName>
</protein>
<dbReference type="SUPFAM" id="SSF53850">
    <property type="entry name" value="Periplasmic binding protein-like II"/>
    <property type="match status" value="1"/>
</dbReference>
<dbReference type="Proteomes" id="UP000440498">
    <property type="component" value="Unassembled WGS sequence"/>
</dbReference>
<dbReference type="AlphaFoldDB" id="A0A6A7MW87"/>
<evidence type="ECO:0000256" key="1">
    <source>
        <dbReference type="SAM" id="SignalP"/>
    </source>
</evidence>
<feature type="signal peptide" evidence="1">
    <location>
        <begin position="1"/>
        <end position="22"/>
    </location>
</feature>
<dbReference type="PANTHER" id="PTHR38834:SF3">
    <property type="entry name" value="SOLUTE-BINDING PROTEIN FAMILY 3_N-TERMINAL DOMAIN-CONTAINING PROTEIN"/>
    <property type="match status" value="1"/>
</dbReference>
<dbReference type="Gene3D" id="3.40.190.10">
    <property type="entry name" value="Periplasmic binding protein-like II"/>
    <property type="match status" value="2"/>
</dbReference>
<proteinExistence type="predicted"/>
<organism evidence="2 3">
    <name type="scientific">Rugamonas aquatica</name>
    <dbReference type="NCBI Taxonomy" id="2743357"/>
    <lineage>
        <taxon>Bacteria</taxon>
        <taxon>Pseudomonadati</taxon>
        <taxon>Pseudomonadota</taxon>
        <taxon>Betaproteobacteria</taxon>
        <taxon>Burkholderiales</taxon>
        <taxon>Oxalobacteraceae</taxon>
        <taxon>Telluria group</taxon>
        <taxon>Rugamonas</taxon>
    </lineage>
</organism>
<name>A0A6A7MW87_9BURK</name>
<evidence type="ECO:0000313" key="3">
    <source>
        <dbReference type="Proteomes" id="UP000440498"/>
    </source>
</evidence>
<dbReference type="PANTHER" id="PTHR38834">
    <property type="entry name" value="PERIPLASMIC SUBSTRATE BINDING PROTEIN FAMILY 3"/>
    <property type="match status" value="1"/>
</dbReference>
<feature type="chain" id="PRO_5025428971" evidence="1">
    <location>
        <begin position="23"/>
        <end position="245"/>
    </location>
</feature>
<keyword evidence="3" id="KW-1185">Reference proteome</keyword>
<evidence type="ECO:0000313" key="2">
    <source>
        <dbReference type="EMBL" id="MQA36899.1"/>
    </source>
</evidence>
<gene>
    <name evidence="2" type="ORF">GEV02_01945</name>
</gene>
<keyword evidence="1" id="KW-0732">Signal</keyword>